<feature type="region of interest" description="Disordered" evidence="1">
    <location>
        <begin position="140"/>
        <end position="163"/>
    </location>
</feature>
<feature type="compositionally biased region" description="Basic and acidic residues" evidence="1">
    <location>
        <begin position="149"/>
        <end position="160"/>
    </location>
</feature>
<gene>
    <name evidence="2" type="ORF">MOQ_003592</name>
</gene>
<name>K2MZU2_TRYCR</name>
<feature type="region of interest" description="Disordered" evidence="1">
    <location>
        <begin position="566"/>
        <end position="594"/>
    </location>
</feature>
<evidence type="ECO:0000313" key="2">
    <source>
        <dbReference type="EMBL" id="EKF32555.1"/>
    </source>
</evidence>
<reference evidence="2 3" key="1">
    <citation type="journal article" date="2012" name="BMC Genomics">
        <title>Comparative genomic analysis of human infective Trypanosoma cruzi lineages with the bat-restricted subspecies T. cruzi marinkellei.</title>
        <authorList>
            <person name="Franzen O."/>
            <person name="Talavera-Lopez C."/>
            <person name="Ochaya S."/>
            <person name="Butler C.E."/>
            <person name="Messenger L.A."/>
            <person name="Lewis M.D."/>
            <person name="Llewellyn M.S."/>
            <person name="Marinkelle C.J."/>
            <person name="Tyler K.M."/>
            <person name="Miles M.A."/>
            <person name="Andersson B."/>
        </authorList>
    </citation>
    <scope>NUCLEOTIDE SEQUENCE [LARGE SCALE GENOMIC DNA]</scope>
    <source>
        <strain evidence="2 3">B7</strain>
    </source>
</reference>
<dbReference type="AlphaFoldDB" id="K2MZU2"/>
<proteinExistence type="predicted"/>
<dbReference type="OrthoDB" id="242143at2759"/>
<evidence type="ECO:0000313" key="3">
    <source>
        <dbReference type="Proteomes" id="UP000007350"/>
    </source>
</evidence>
<protein>
    <submittedName>
        <fullName evidence="2">Uncharacterized protein</fullName>
    </submittedName>
</protein>
<sequence length="712" mass="80066">MSPGEVTSLRVLSPLLWRRFASSVPSYSNGLFPVGARSNTFCFAWSTPWHVMRRYASSLPSRPSSPCGSPLPTDATVEDDPVLPFLLPNSTMPLTQLAKLLPDEVLEKLENGLKSHLENFPARYRIFRGTDGLLHAQCVTPAGNNGNKSTKEDKVEETQGKKKVSPSLSIVPGRFLTLESFMRCKYAEVSLGTVDCNPSYEKKEKNIQMMKHFFHWYVYPLKRAELWVLTEEYKLSKFSSAEVAATVTGAEKTTFVDPEMTEAMEGKEVLQGFRWVQLDNKEKLNQALSMLHSEACSDALGNDVGEKRASHGDVSSATTFRRSSTFVRFLVPTAPIPVDAATSSHCIENGIEEYNFYRICRALSTTTFMRLPELQDVVDGWLTQPLAAVLAIAGEESKKTVGLNGVDEKHSLLEFECDPDDSTRIVGVRFWLDEERYLPPQYRSMTPAELEKELSELETITPKDLNQLSNHKRVKIIDRKRLLKRCIALHELGVSPMCHPDVLAYYVFDILPLDGQLILTGHLPKLLPENMRRITEARSRAWLKGYPHLFRLVETPPEVCVQRMEAPAANSNEDDKQDESQKFQGEEQDNATGPLKEVCEYQQRLLDDPEEQLRVVVSVVAARLETCGTRKLLPSHIPKFITSDVRRKIFPRGSGGPKEYLMRYPEVFILTDGIHPHEPVVTLAPKYHPNPRLSSASDTVCATAADANEEGK</sequence>
<keyword evidence="3" id="KW-1185">Reference proteome</keyword>
<dbReference type="EMBL" id="AHKC01009772">
    <property type="protein sequence ID" value="EKF32555.1"/>
    <property type="molecule type" value="Genomic_DNA"/>
</dbReference>
<comment type="caution">
    <text evidence="2">The sequence shown here is derived from an EMBL/GenBank/DDBJ whole genome shotgun (WGS) entry which is preliminary data.</text>
</comment>
<evidence type="ECO:0000256" key="1">
    <source>
        <dbReference type="SAM" id="MobiDB-lite"/>
    </source>
</evidence>
<dbReference type="Proteomes" id="UP000007350">
    <property type="component" value="Unassembled WGS sequence"/>
</dbReference>
<accession>K2MZU2</accession>
<organism evidence="2 3">
    <name type="scientific">Trypanosoma cruzi marinkellei</name>
    <dbReference type="NCBI Taxonomy" id="85056"/>
    <lineage>
        <taxon>Eukaryota</taxon>
        <taxon>Discoba</taxon>
        <taxon>Euglenozoa</taxon>
        <taxon>Kinetoplastea</taxon>
        <taxon>Metakinetoplastina</taxon>
        <taxon>Trypanosomatida</taxon>
        <taxon>Trypanosomatidae</taxon>
        <taxon>Trypanosoma</taxon>
        <taxon>Schizotrypanum</taxon>
    </lineage>
</organism>